<accession>A0A0C1N204</accession>
<dbReference type="Proteomes" id="UP000029738">
    <property type="component" value="Unassembled WGS sequence"/>
</dbReference>
<name>A0A0C1N204_9CYAN</name>
<evidence type="ECO:0000313" key="2">
    <source>
        <dbReference type="EMBL" id="KIE08527.1"/>
    </source>
</evidence>
<protein>
    <submittedName>
        <fullName evidence="2">Uncharacterized protein</fullName>
    </submittedName>
</protein>
<dbReference type="RefSeq" id="WP_038090069.1">
    <property type="nucleotide sequence ID" value="NZ_JHEG04000002.1"/>
</dbReference>
<reference evidence="2" key="1">
    <citation type="journal article" date="2015" name="Genome Announc.">
        <title>Draft Genome Sequence of Tolypothrix boutellei Strain VB521301.</title>
        <authorList>
            <person name="Chandrababunaidu M.M."/>
            <person name="Singh D."/>
            <person name="Sen D."/>
            <person name="Bhan S."/>
            <person name="Das S."/>
            <person name="Gupta A."/>
            <person name="Adhikary S.P."/>
            <person name="Tripathy S."/>
        </authorList>
    </citation>
    <scope>NUCLEOTIDE SEQUENCE</scope>
    <source>
        <strain evidence="2">VB521301</strain>
    </source>
</reference>
<gene>
    <name evidence="2" type="ORF">DA73_0228650</name>
    <name evidence="1" type="ORF">DA73_0400039860</name>
</gene>
<sequence>MTEQELLEAMKLTIVARDWQGYLSFRRQLIALDPQFQSKMRAFYGELSDTDLIAYADYFGFDQKLPNHIKEYLKIKEKAKQEERERLAQERTAAWEMNARSLKPILRKPSKD</sequence>
<dbReference type="STRING" id="1479485.DA73_0228650"/>
<evidence type="ECO:0000313" key="3">
    <source>
        <dbReference type="Proteomes" id="UP000029738"/>
    </source>
</evidence>
<reference evidence="1" key="2">
    <citation type="submission" date="2019-11" db="EMBL/GenBank/DDBJ databases">
        <title>Improved Assembly of Tolypothrix boutellei genome.</title>
        <authorList>
            <person name="Sarangi A.N."/>
            <person name="Mukherjee M."/>
            <person name="Ghosh S."/>
            <person name="Singh D."/>
            <person name="Das A."/>
            <person name="Kant S."/>
            <person name="Prusty A."/>
            <person name="Tripathy S."/>
        </authorList>
    </citation>
    <scope>NUCLEOTIDE SEQUENCE</scope>
    <source>
        <strain evidence="1">VB521301</strain>
    </source>
</reference>
<dbReference type="EMBL" id="JHEG02000058">
    <property type="protein sequence ID" value="KIE08527.1"/>
    <property type="molecule type" value="Genomic_DNA"/>
</dbReference>
<dbReference type="OrthoDB" id="513659at2"/>
<organism evidence="2">
    <name type="scientific">Tolypothrix bouteillei VB521301</name>
    <dbReference type="NCBI Taxonomy" id="1479485"/>
    <lineage>
        <taxon>Bacteria</taxon>
        <taxon>Bacillati</taxon>
        <taxon>Cyanobacteriota</taxon>
        <taxon>Cyanophyceae</taxon>
        <taxon>Nostocales</taxon>
        <taxon>Tolypothrichaceae</taxon>
        <taxon>Tolypothrix</taxon>
    </lineage>
</organism>
<evidence type="ECO:0000313" key="1">
    <source>
        <dbReference type="EMBL" id="KAF3883865.1"/>
    </source>
</evidence>
<keyword evidence="3" id="KW-1185">Reference proteome</keyword>
<proteinExistence type="predicted"/>
<comment type="caution">
    <text evidence="2">The sequence shown here is derived from an EMBL/GenBank/DDBJ whole genome shotgun (WGS) entry which is preliminary data.</text>
</comment>
<dbReference type="AlphaFoldDB" id="A0A0C1N204"/>
<dbReference type="EMBL" id="JHEG04000002">
    <property type="protein sequence ID" value="KAF3883865.1"/>
    <property type="molecule type" value="Genomic_DNA"/>
</dbReference>